<comment type="caution">
    <text evidence="5">The sequence shown here is derived from an EMBL/GenBank/DDBJ whole genome shotgun (WGS) entry which is preliminary data.</text>
</comment>
<accession>A0A978UP73</accession>
<dbReference type="InterPro" id="IPR000315">
    <property type="entry name" value="Znf_B-box"/>
</dbReference>
<keyword evidence="2" id="KW-0863">Zinc-finger</keyword>
<evidence type="ECO:0000256" key="2">
    <source>
        <dbReference type="ARBA" id="ARBA00022771"/>
    </source>
</evidence>
<keyword evidence="1" id="KW-0479">Metal-binding</keyword>
<dbReference type="PANTHER" id="PTHR31717:SF81">
    <property type="entry name" value="B-BOX ZINC FINGER PROTEIN 32-LIKE"/>
    <property type="match status" value="1"/>
</dbReference>
<dbReference type="Proteomes" id="UP000813462">
    <property type="component" value="Unassembled WGS sequence"/>
</dbReference>
<gene>
    <name evidence="5" type="ORF">FEM48_Zijuj10G0154800</name>
</gene>
<dbReference type="InterPro" id="IPR049808">
    <property type="entry name" value="CONSTANS-like_Bbox1"/>
</dbReference>
<dbReference type="PANTHER" id="PTHR31717">
    <property type="entry name" value="ZINC FINGER PROTEIN CONSTANS-LIKE 10"/>
    <property type="match status" value="1"/>
</dbReference>
<dbReference type="Pfam" id="PF00643">
    <property type="entry name" value="zf-B_box"/>
    <property type="match status" value="1"/>
</dbReference>
<sequence length="307" mass="33931">MTNKELIFEQVSRETRFMWTKEVCELCSREAFLYCASDSAFLCFDCDVRVHGANFLVARHIRQSICSKCKDLSENLVTGGDVVFRHLLPVCRACSAGEVSDSSMSSESSACISTTESFICSAKKVGGFDRRRRRSKLEERIASSSSVTDISGEVSNTPSRFSGEVTSANIPVQNNKVVKSEKWTIKPRTQTTSVDAKGEGIFANWCTRMGLNCNFMVVSLASKALRFCLGRTGVLLPSKVMLAASFWLGLKFYGNRSMSTCQSLRRLEEVSGVPAKLILTVGMKIARDLRARKGRRDLEEGSAECSV</sequence>
<organism evidence="5 6">
    <name type="scientific">Ziziphus jujuba var. spinosa</name>
    <dbReference type="NCBI Taxonomy" id="714518"/>
    <lineage>
        <taxon>Eukaryota</taxon>
        <taxon>Viridiplantae</taxon>
        <taxon>Streptophyta</taxon>
        <taxon>Embryophyta</taxon>
        <taxon>Tracheophyta</taxon>
        <taxon>Spermatophyta</taxon>
        <taxon>Magnoliopsida</taxon>
        <taxon>eudicotyledons</taxon>
        <taxon>Gunneridae</taxon>
        <taxon>Pentapetalae</taxon>
        <taxon>rosids</taxon>
        <taxon>fabids</taxon>
        <taxon>Rosales</taxon>
        <taxon>Rhamnaceae</taxon>
        <taxon>Paliureae</taxon>
        <taxon>Ziziphus</taxon>
    </lineage>
</organism>
<evidence type="ECO:0000259" key="4">
    <source>
        <dbReference type="SMART" id="SM00336"/>
    </source>
</evidence>
<protein>
    <recommendedName>
        <fullName evidence="4">B box-type domain-containing protein</fullName>
    </recommendedName>
</protein>
<dbReference type="AlphaFoldDB" id="A0A978UP73"/>
<dbReference type="GO" id="GO:0008270">
    <property type="term" value="F:zinc ion binding"/>
    <property type="evidence" value="ECO:0007669"/>
    <property type="project" value="UniProtKB-KW"/>
</dbReference>
<dbReference type="SMART" id="SM00336">
    <property type="entry name" value="BBOX"/>
    <property type="match status" value="1"/>
</dbReference>
<evidence type="ECO:0000256" key="3">
    <source>
        <dbReference type="ARBA" id="ARBA00022833"/>
    </source>
</evidence>
<dbReference type="CDD" id="cd19821">
    <property type="entry name" value="Bbox1_BBX-like"/>
    <property type="match status" value="1"/>
</dbReference>
<evidence type="ECO:0000313" key="6">
    <source>
        <dbReference type="Proteomes" id="UP000813462"/>
    </source>
</evidence>
<feature type="domain" description="B box-type" evidence="4">
    <location>
        <begin position="19"/>
        <end position="65"/>
    </location>
</feature>
<proteinExistence type="predicted"/>
<evidence type="ECO:0000313" key="5">
    <source>
        <dbReference type="EMBL" id="KAH7516625.1"/>
    </source>
</evidence>
<keyword evidence="3" id="KW-0862">Zinc</keyword>
<dbReference type="EMBL" id="JAEACU010000010">
    <property type="protein sequence ID" value="KAH7516625.1"/>
    <property type="molecule type" value="Genomic_DNA"/>
</dbReference>
<evidence type="ECO:0000256" key="1">
    <source>
        <dbReference type="ARBA" id="ARBA00022723"/>
    </source>
</evidence>
<reference evidence="5" key="1">
    <citation type="journal article" date="2021" name="Front. Plant Sci.">
        <title>Chromosome-Scale Genome Assembly for Chinese Sour Jujube and Insights Into Its Genome Evolution and Domestication Signature.</title>
        <authorList>
            <person name="Shen L.-Y."/>
            <person name="Luo H."/>
            <person name="Wang X.-L."/>
            <person name="Wang X.-M."/>
            <person name="Qiu X.-J."/>
            <person name="Liu H."/>
            <person name="Zhou S.-S."/>
            <person name="Jia K.-H."/>
            <person name="Nie S."/>
            <person name="Bao Y.-T."/>
            <person name="Zhang R.-G."/>
            <person name="Yun Q.-Z."/>
            <person name="Chai Y.-H."/>
            <person name="Lu J.-Y."/>
            <person name="Li Y."/>
            <person name="Zhao S.-W."/>
            <person name="Mao J.-F."/>
            <person name="Jia S.-G."/>
            <person name="Mao Y.-M."/>
        </authorList>
    </citation>
    <scope>NUCLEOTIDE SEQUENCE</scope>
    <source>
        <strain evidence="5">AT0</strain>
        <tissue evidence="5">Leaf</tissue>
    </source>
</reference>
<name>A0A978UP73_ZIZJJ</name>